<accession>A0ABS8V3X1</accession>
<evidence type="ECO:0000313" key="1">
    <source>
        <dbReference type="EMBL" id="MCD9641404.1"/>
    </source>
</evidence>
<evidence type="ECO:0000313" key="2">
    <source>
        <dbReference type="Proteomes" id="UP000823775"/>
    </source>
</evidence>
<gene>
    <name evidence="1" type="ORF">HAX54_027579</name>
</gene>
<sequence length="53" mass="6335">MSFRSKIENDVLNFCNLVKEVRKLNSESLVKWFPSKVRTPRRVKYPRELGIKP</sequence>
<reference evidence="1 2" key="1">
    <citation type="journal article" date="2021" name="BMC Genomics">
        <title>Datura genome reveals duplications of psychoactive alkaloid biosynthetic genes and high mutation rate following tissue culture.</title>
        <authorList>
            <person name="Rajewski A."/>
            <person name="Carter-House D."/>
            <person name="Stajich J."/>
            <person name="Litt A."/>
        </authorList>
    </citation>
    <scope>NUCLEOTIDE SEQUENCE [LARGE SCALE GENOMIC DNA]</scope>
    <source>
        <strain evidence="1">AR-01</strain>
    </source>
</reference>
<dbReference type="EMBL" id="JACEIK010003353">
    <property type="protein sequence ID" value="MCD9641404.1"/>
    <property type="molecule type" value="Genomic_DNA"/>
</dbReference>
<feature type="non-terminal residue" evidence="1">
    <location>
        <position position="53"/>
    </location>
</feature>
<comment type="caution">
    <text evidence="1">The sequence shown here is derived from an EMBL/GenBank/DDBJ whole genome shotgun (WGS) entry which is preliminary data.</text>
</comment>
<dbReference type="Proteomes" id="UP000823775">
    <property type="component" value="Unassembled WGS sequence"/>
</dbReference>
<proteinExistence type="predicted"/>
<protein>
    <submittedName>
        <fullName evidence="1">Uncharacterized protein</fullName>
    </submittedName>
</protein>
<organism evidence="1 2">
    <name type="scientific">Datura stramonium</name>
    <name type="common">Jimsonweed</name>
    <name type="synonym">Common thornapple</name>
    <dbReference type="NCBI Taxonomy" id="4076"/>
    <lineage>
        <taxon>Eukaryota</taxon>
        <taxon>Viridiplantae</taxon>
        <taxon>Streptophyta</taxon>
        <taxon>Embryophyta</taxon>
        <taxon>Tracheophyta</taxon>
        <taxon>Spermatophyta</taxon>
        <taxon>Magnoliopsida</taxon>
        <taxon>eudicotyledons</taxon>
        <taxon>Gunneridae</taxon>
        <taxon>Pentapetalae</taxon>
        <taxon>asterids</taxon>
        <taxon>lamiids</taxon>
        <taxon>Solanales</taxon>
        <taxon>Solanaceae</taxon>
        <taxon>Solanoideae</taxon>
        <taxon>Datureae</taxon>
        <taxon>Datura</taxon>
    </lineage>
</organism>
<keyword evidence="2" id="KW-1185">Reference proteome</keyword>
<name>A0ABS8V3X1_DATST</name>